<dbReference type="UniPathway" id="UPA00232"/>
<protein>
    <recommendedName>
        <fullName evidence="1">Ubiquinone biosynthesis accessory factor UbiJ</fullName>
    </recommendedName>
</protein>
<keyword evidence="1" id="KW-0963">Cytoplasm</keyword>
<dbReference type="EMBL" id="NTJZ01000007">
    <property type="protein sequence ID" value="PDH33656.1"/>
    <property type="molecule type" value="Genomic_DNA"/>
</dbReference>
<proteinExistence type="inferred from homology"/>
<dbReference type="InterPro" id="IPR003033">
    <property type="entry name" value="SCP2_sterol-bd_dom"/>
</dbReference>
<accession>A0A2A5WBX2</accession>
<comment type="caution">
    <text evidence="3">The sequence shown here is derived from an EMBL/GenBank/DDBJ whole genome shotgun (WGS) entry which is preliminary data.</text>
</comment>
<sequence>MKEIISIALWSAEKVANQIIQSDRYVLNKLAPFAGRSLEIETSSPNFSIVVFFGFDRLSLSGISAELLNITPDAKVSGETKTLVNLLTKNTPQPLTNSKIAVAGDAQFMQDIFQTIQSLDIQWADHLAPFLGDTATHETDNFVRCLSSWGQDASKKLKRNANDYIKEEARLAPHSSDIQKFSEDLDQLRLKIDRVTAKAEYLFQRLGPVNN</sequence>
<dbReference type="Proteomes" id="UP000219329">
    <property type="component" value="Unassembled WGS sequence"/>
</dbReference>
<dbReference type="HAMAP" id="MF_02215">
    <property type="entry name" value="UbiJ"/>
    <property type="match status" value="1"/>
</dbReference>
<evidence type="ECO:0000256" key="1">
    <source>
        <dbReference type="HAMAP-Rule" id="MF_02215"/>
    </source>
</evidence>
<comment type="similarity">
    <text evidence="1">Belongs to the UbiJ family.</text>
</comment>
<dbReference type="AlphaFoldDB" id="A0A2A5WBX2"/>
<reference evidence="3 4" key="1">
    <citation type="submission" date="2017-08" db="EMBL/GenBank/DDBJ databases">
        <title>Fine stratification of microbial communities through a metagenomic profile of the photic zone.</title>
        <authorList>
            <person name="Haro-Moreno J.M."/>
            <person name="Lopez-Perez M."/>
            <person name="De La Torre J."/>
            <person name="Picazo A."/>
            <person name="Camacho A."/>
            <person name="Rodriguez-Valera F."/>
        </authorList>
    </citation>
    <scope>NUCLEOTIDE SEQUENCE [LARGE SCALE GENOMIC DNA]</scope>
    <source>
        <strain evidence="3">MED-G28</strain>
    </source>
</reference>
<comment type="function">
    <text evidence="1">Required for ubiquinone (coenzyme Q) biosynthesis. Binds hydrophobic ubiquinone biosynthetic intermediates via its SCP2 domain and is essential for the stability of the Ubi complex. May constitute a docking platform where Ubi enzymes assemble and access their SCP2-bound polyprenyl substrates.</text>
</comment>
<dbReference type="GO" id="GO:0006744">
    <property type="term" value="P:ubiquinone biosynthetic process"/>
    <property type="evidence" value="ECO:0007669"/>
    <property type="project" value="UniProtKB-UniRule"/>
</dbReference>
<evidence type="ECO:0000313" key="4">
    <source>
        <dbReference type="Proteomes" id="UP000219329"/>
    </source>
</evidence>
<dbReference type="Pfam" id="PF02036">
    <property type="entry name" value="SCP2"/>
    <property type="match status" value="1"/>
</dbReference>
<keyword evidence="1" id="KW-0831">Ubiquinone biosynthesis</keyword>
<comment type="subcellular location">
    <subcellularLocation>
        <location evidence="1">Cytoplasm</location>
    </subcellularLocation>
</comment>
<evidence type="ECO:0000259" key="2">
    <source>
        <dbReference type="Pfam" id="PF02036"/>
    </source>
</evidence>
<evidence type="ECO:0000313" key="3">
    <source>
        <dbReference type="EMBL" id="PDH33656.1"/>
    </source>
</evidence>
<dbReference type="GO" id="GO:0005737">
    <property type="term" value="C:cytoplasm"/>
    <property type="evidence" value="ECO:0007669"/>
    <property type="project" value="UniProtKB-SubCell"/>
</dbReference>
<dbReference type="InterPro" id="IPR038989">
    <property type="entry name" value="UbiJ"/>
</dbReference>
<name>A0A2A5WBX2_9GAMM</name>
<organism evidence="3 4">
    <name type="scientific">OM182 bacterium MED-G28</name>
    <dbReference type="NCBI Taxonomy" id="1986256"/>
    <lineage>
        <taxon>Bacteria</taxon>
        <taxon>Pseudomonadati</taxon>
        <taxon>Pseudomonadota</taxon>
        <taxon>Gammaproteobacteria</taxon>
        <taxon>OMG group</taxon>
        <taxon>OM182 clade</taxon>
    </lineage>
</organism>
<gene>
    <name evidence="1" type="primary">ubiJ</name>
    <name evidence="3" type="ORF">CNF02_07980</name>
</gene>
<comment type="pathway">
    <text evidence="1">Cofactor biosynthesis; ubiquinone biosynthesis.</text>
</comment>
<feature type="domain" description="SCP2" evidence="2">
    <location>
        <begin position="17"/>
        <end position="114"/>
    </location>
</feature>
<dbReference type="PANTHER" id="PTHR38693:SF1">
    <property type="entry name" value="UBIQUINONE BIOSYNTHESIS ACCESSORY FACTOR UBIJ"/>
    <property type="match status" value="1"/>
</dbReference>
<dbReference type="PANTHER" id="PTHR38693">
    <property type="entry name" value="UBIQUINONE BIOSYNTHESIS PROTEIN UBIJ"/>
    <property type="match status" value="1"/>
</dbReference>